<keyword evidence="2" id="KW-1185">Reference proteome</keyword>
<name>A0A1A8YJE6_PLAOA</name>
<sequence>MATKAGTSLHFSSASRFRCTQKLELPLRGIFSIKAATKGLPPPPLFGYKIPWLIYLRAVFLPSKHENVIKKKKKKLQVFTMRGIDYRKVHATRTDGMTNWRTEL</sequence>
<proteinExistence type="predicted"/>
<dbReference type="Proteomes" id="UP000078555">
    <property type="component" value="Unassembled WGS sequence"/>
</dbReference>
<organism evidence="1 2">
    <name type="scientific">Plasmodium ovale wallikeri</name>
    <dbReference type="NCBI Taxonomy" id="864142"/>
    <lineage>
        <taxon>Eukaryota</taxon>
        <taxon>Sar</taxon>
        <taxon>Alveolata</taxon>
        <taxon>Apicomplexa</taxon>
        <taxon>Aconoidasida</taxon>
        <taxon>Haemosporida</taxon>
        <taxon>Plasmodiidae</taxon>
        <taxon>Plasmodium</taxon>
        <taxon>Plasmodium (Plasmodium)</taxon>
    </lineage>
</organism>
<evidence type="ECO:0000313" key="1">
    <source>
        <dbReference type="EMBL" id="SBT31657.1"/>
    </source>
</evidence>
<protein>
    <submittedName>
        <fullName evidence="1">Uncharacterized protein</fullName>
    </submittedName>
</protein>
<dbReference type="EMBL" id="FLRD01000023">
    <property type="protein sequence ID" value="SBT31657.1"/>
    <property type="molecule type" value="Genomic_DNA"/>
</dbReference>
<dbReference type="AlphaFoldDB" id="A0A1A8YJE6"/>
<accession>A0A1A8YJE6</accession>
<evidence type="ECO:0000313" key="2">
    <source>
        <dbReference type="Proteomes" id="UP000078555"/>
    </source>
</evidence>
<reference evidence="2" key="1">
    <citation type="submission" date="2016-05" db="EMBL/GenBank/DDBJ databases">
        <authorList>
            <person name="Naeem Raeece"/>
        </authorList>
    </citation>
    <scope>NUCLEOTIDE SEQUENCE [LARGE SCALE GENOMIC DNA]</scope>
</reference>
<gene>
    <name evidence="1" type="ORF">POVWA1_008270</name>
</gene>